<proteinExistence type="predicted"/>
<dbReference type="Proteomes" id="UP000078284">
    <property type="component" value="Chromosome 5"/>
</dbReference>
<accession>A0A178UAY1</accession>
<reference evidence="2" key="1">
    <citation type="journal article" date="2016" name="Proc. Natl. Acad. Sci. U.S.A.">
        <title>Chromosome-level assembly of Arabidopsis thaliana Ler reveals the extent of translocation and inversion polymorphisms.</title>
        <authorList>
            <person name="Zapata L."/>
            <person name="Ding J."/>
            <person name="Willing E.M."/>
            <person name="Hartwig B."/>
            <person name="Bezdan D."/>
            <person name="Jiao W.B."/>
            <person name="Patel V."/>
            <person name="Velikkakam James G."/>
            <person name="Koornneef M."/>
            <person name="Ossowski S."/>
            <person name="Schneeberger K."/>
        </authorList>
    </citation>
    <scope>NUCLEOTIDE SEQUENCE [LARGE SCALE GENOMIC DNA]</scope>
    <source>
        <strain evidence="2">cv. Landsberg erecta</strain>
    </source>
</reference>
<protein>
    <submittedName>
        <fullName evidence="1">Uncharacterized protein</fullName>
    </submittedName>
</protein>
<evidence type="ECO:0000313" key="1">
    <source>
        <dbReference type="EMBL" id="OAO89831.1"/>
    </source>
</evidence>
<gene>
    <name evidence="1" type="ordered locus">AXX17_At5g50930</name>
</gene>
<comment type="caution">
    <text evidence="1">The sequence shown here is derived from an EMBL/GenBank/DDBJ whole genome shotgun (WGS) entry which is preliminary data.</text>
</comment>
<sequence>MLVFEFEDDTTLSIIMVLGDANTNQNQSVRSNPFLLYDADQPGQSLVGDEIKTQLWNLKQQDMDINKYFTRFITLWNELKYYKPPMVCNCGGAKEALEKYEQEECLTQFLHGVKQSHRQTIDMILTKEPLPDVYWALKCLECEESRRPIDDYRTLFMERRRF</sequence>
<evidence type="ECO:0000313" key="2">
    <source>
        <dbReference type="Proteomes" id="UP000078284"/>
    </source>
</evidence>
<dbReference type="AlphaFoldDB" id="A0A178UAY1"/>
<dbReference type="EMBL" id="LUHQ01000005">
    <property type="protein sequence ID" value="OAO89831.1"/>
    <property type="molecule type" value="Genomic_DNA"/>
</dbReference>
<dbReference type="PANTHER" id="PTHR34222:SF79">
    <property type="entry name" value="RETROVIRUS-RELATED POL POLYPROTEIN FROM TRANSPOSON TNT 1-94"/>
    <property type="match status" value="1"/>
</dbReference>
<name>A0A178UAY1_ARATH</name>
<dbReference type="PANTHER" id="PTHR34222">
    <property type="entry name" value="GAG_PRE-INTEGRS DOMAIN-CONTAINING PROTEIN"/>
    <property type="match status" value="1"/>
</dbReference>
<organism evidence="1 2">
    <name type="scientific">Arabidopsis thaliana</name>
    <name type="common">Mouse-ear cress</name>
    <dbReference type="NCBI Taxonomy" id="3702"/>
    <lineage>
        <taxon>Eukaryota</taxon>
        <taxon>Viridiplantae</taxon>
        <taxon>Streptophyta</taxon>
        <taxon>Embryophyta</taxon>
        <taxon>Tracheophyta</taxon>
        <taxon>Spermatophyta</taxon>
        <taxon>Magnoliopsida</taxon>
        <taxon>eudicotyledons</taxon>
        <taxon>Gunneridae</taxon>
        <taxon>Pentapetalae</taxon>
        <taxon>rosids</taxon>
        <taxon>malvids</taxon>
        <taxon>Brassicales</taxon>
        <taxon>Brassicaceae</taxon>
        <taxon>Camelineae</taxon>
        <taxon>Arabidopsis</taxon>
    </lineage>
</organism>